<evidence type="ECO:0000313" key="2">
    <source>
        <dbReference type="EMBL" id="MBW8481979.1"/>
    </source>
</evidence>
<protein>
    <submittedName>
        <fullName evidence="2">GNAT family N-acetyltransferase</fullName>
        <ecNumber evidence="2">2.3.1.-</ecNumber>
    </submittedName>
</protein>
<dbReference type="SUPFAM" id="SSF55729">
    <property type="entry name" value="Acyl-CoA N-acyltransferases (Nat)"/>
    <property type="match status" value="1"/>
</dbReference>
<feature type="domain" description="N-acetyltransferase" evidence="1">
    <location>
        <begin position="18"/>
        <end position="171"/>
    </location>
</feature>
<dbReference type="EC" id="2.3.1.-" evidence="2"/>
<comment type="caution">
    <text evidence="2">The sequence shown here is derived from an EMBL/GenBank/DDBJ whole genome shotgun (WGS) entry which is preliminary data.</text>
</comment>
<gene>
    <name evidence="2" type="ORF">K1Y72_06350</name>
</gene>
<dbReference type="PROSITE" id="PS51186">
    <property type="entry name" value="GNAT"/>
    <property type="match status" value="1"/>
</dbReference>
<evidence type="ECO:0000313" key="3">
    <source>
        <dbReference type="Proteomes" id="UP000774570"/>
    </source>
</evidence>
<accession>A0ABS7FNL8</accession>
<name>A0ABS7FNL8_9ACTN</name>
<dbReference type="Gene3D" id="3.40.630.30">
    <property type="match status" value="1"/>
</dbReference>
<evidence type="ECO:0000259" key="1">
    <source>
        <dbReference type="PROSITE" id="PS51186"/>
    </source>
</evidence>
<dbReference type="Proteomes" id="UP000774570">
    <property type="component" value="Unassembled WGS sequence"/>
</dbReference>
<organism evidence="2 3">
    <name type="scientific">Actinomadura parmotrematis</name>
    <dbReference type="NCBI Taxonomy" id="2864039"/>
    <lineage>
        <taxon>Bacteria</taxon>
        <taxon>Bacillati</taxon>
        <taxon>Actinomycetota</taxon>
        <taxon>Actinomycetes</taxon>
        <taxon>Streptosporangiales</taxon>
        <taxon>Thermomonosporaceae</taxon>
        <taxon>Actinomadura</taxon>
    </lineage>
</organism>
<keyword evidence="2" id="KW-0808">Transferase</keyword>
<reference evidence="2 3" key="1">
    <citation type="submission" date="2021-07" db="EMBL/GenBank/DDBJ databases">
        <title>Actinomadura sp. PM05-2 isolated from lichen.</title>
        <authorList>
            <person name="Somphong A."/>
            <person name="Phongsopitanun W."/>
            <person name="Tanasupawat S."/>
            <person name="Peongsungnone V."/>
        </authorList>
    </citation>
    <scope>NUCLEOTIDE SEQUENCE [LARGE SCALE GENOMIC DNA]</scope>
    <source>
        <strain evidence="2 3">PM05-2</strain>
    </source>
</reference>
<dbReference type="EMBL" id="JAIBOA010000003">
    <property type="protein sequence ID" value="MBW8481979.1"/>
    <property type="molecule type" value="Genomic_DNA"/>
</dbReference>
<dbReference type="RefSeq" id="WP_220164131.1">
    <property type="nucleotide sequence ID" value="NZ_JAIBOA010000003.1"/>
</dbReference>
<keyword evidence="2" id="KW-0012">Acyltransferase</keyword>
<dbReference type="GO" id="GO:0016746">
    <property type="term" value="F:acyltransferase activity"/>
    <property type="evidence" value="ECO:0007669"/>
    <property type="project" value="UniProtKB-KW"/>
</dbReference>
<sequence length="176" mass="18644">MKKLDDRPPATRAGLRDVRIRPYGSGDAARLRAMSAAVSGESLYTRFFGGTPAIPESYVRALAGLDHWDREALAALVDGDMVGIAEYFRDGADPARAECAVLVADPWQRHGLGGLLVRLLAGLAERRGIAAFDATVIIDNRGALGAIRSGWPAAARASLDGNAARYRLPLPVPAAP</sequence>
<dbReference type="InterPro" id="IPR016181">
    <property type="entry name" value="Acyl_CoA_acyltransferase"/>
</dbReference>
<keyword evidence="3" id="KW-1185">Reference proteome</keyword>
<dbReference type="InterPro" id="IPR000182">
    <property type="entry name" value="GNAT_dom"/>
</dbReference>
<proteinExistence type="predicted"/>
<dbReference type="Pfam" id="PF00583">
    <property type="entry name" value="Acetyltransf_1"/>
    <property type="match status" value="1"/>
</dbReference>